<name>A0A7D9EFB8_PARCT</name>
<dbReference type="AlphaFoldDB" id="A0A7D9EFB8"/>
<comment type="caution">
    <text evidence="1">The sequence shown here is derived from an EMBL/GenBank/DDBJ whole genome shotgun (WGS) entry which is preliminary data.</text>
</comment>
<dbReference type="EMBL" id="CACRXK020005702">
    <property type="protein sequence ID" value="CAB4007111.1"/>
    <property type="molecule type" value="Genomic_DNA"/>
</dbReference>
<gene>
    <name evidence="1" type="ORF">PACLA_8A072366</name>
</gene>
<dbReference type="Proteomes" id="UP001152795">
    <property type="component" value="Unassembled WGS sequence"/>
</dbReference>
<proteinExistence type="predicted"/>
<evidence type="ECO:0000313" key="2">
    <source>
        <dbReference type="Proteomes" id="UP001152795"/>
    </source>
</evidence>
<keyword evidence="2" id="KW-1185">Reference proteome</keyword>
<protein>
    <submittedName>
        <fullName evidence="1">Uncharacterized protein</fullName>
    </submittedName>
</protein>
<reference evidence="1" key="1">
    <citation type="submission" date="2020-04" db="EMBL/GenBank/DDBJ databases">
        <authorList>
            <person name="Alioto T."/>
            <person name="Alioto T."/>
            <person name="Gomez Garrido J."/>
        </authorList>
    </citation>
    <scope>NUCLEOTIDE SEQUENCE</scope>
    <source>
        <strain evidence="1">A484AB</strain>
    </source>
</reference>
<sequence length="190" mass="21998">MPFGLVDYNIKYFSSHSSQKLKMEDHYAKWLETMYAHFGHKWLCLFRGPYWQCEEKVNPESAYNLPLVNSMQVNSDLVPTSNNMEVVSVQSAGIQVSNSIDKSFHNTHSSNSIIDDVLAELQIDLEEFEFSAMDEESNNIVEEESIPSCDIEMSNSYRLNNANNKLKSVCHQKQWKFITKFNHNSQTENQ</sequence>
<organism evidence="1 2">
    <name type="scientific">Paramuricea clavata</name>
    <name type="common">Red gorgonian</name>
    <name type="synonym">Violescent sea-whip</name>
    <dbReference type="NCBI Taxonomy" id="317549"/>
    <lineage>
        <taxon>Eukaryota</taxon>
        <taxon>Metazoa</taxon>
        <taxon>Cnidaria</taxon>
        <taxon>Anthozoa</taxon>
        <taxon>Octocorallia</taxon>
        <taxon>Malacalcyonacea</taxon>
        <taxon>Plexauridae</taxon>
        <taxon>Paramuricea</taxon>
    </lineage>
</organism>
<evidence type="ECO:0000313" key="1">
    <source>
        <dbReference type="EMBL" id="CAB4007111.1"/>
    </source>
</evidence>
<accession>A0A7D9EFB8</accession>